<dbReference type="AlphaFoldDB" id="A0A6J6APQ0"/>
<dbReference type="GO" id="GO:0007165">
    <property type="term" value="P:signal transduction"/>
    <property type="evidence" value="ECO:0007669"/>
    <property type="project" value="TreeGrafter"/>
</dbReference>
<dbReference type="PANTHER" id="PTHR20854">
    <property type="entry name" value="INOSITOL MONOPHOSPHATASE"/>
    <property type="match status" value="1"/>
</dbReference>
<dbReference type="PANTHER" id="PTHR20854:SF4">
    <property type="entry name" value="INOSITOL-1-MONOPHOSPHATASE-RELATED"/>
    <property type="match status" value="1"/>
</dbReference>
<dbReference type="EMBL" id="CAEUNJ010000065">
    <property type="protein sequence ID" value="CAB4372308.1"/>
    <property type="molecule type" value="Genomic_DNA"/>
</dbReference>
<dbReference type="GO" id="GO:0006020">
    <property type="term" value="P:inositol metabolic process"/>
    <property type="evidence" value="ECO:0007669"/>
    <property type="project" value="TreeGrafter"/>
</dbReference>
<dbReference type="InterPro" id="IPR000760">
    <property type="entry name" value="Inositol_monophosphatase-like"/>
</dbReference>
<keyword evidence="2" id="KW-0378">Hydrolase</keyword>
<dbReference type="PROSITE" id="PS00629">
    <property type="entry name" value="IMP_1"/>
    <property type="match status" value="1"/>
</dbReference>
<dbReference type="SUPFAM" id="SSF56655">
    <property type="entry name" value="Carbohydrate phosphatase"/>
    <property type="match status" value="1"/>
</dbReference>
<organism evidence="4">
    <name type="scientific">freshwater metagenome</name>
    <dbReference type="NCBI Taxonomy" id="449393"/>
    <lineage>
        <taxon>unclassified sequences</taxon>
        <taxon>metagenomes</taxon>
        <taxon>ecological metagenomes</taxon>
    </lineage>
</organism>
<evidence type="ECO:0000256" key="1">
    <source>
        <dbReference type="ARBA" id="ARBA00022723"/>
    </source>
</evidence>
<keyword evidence="1" id="KW-0479">Metal-binding</keyword>
<sequence length="287" mass="30513">MPLVVHMEGMVDRVVFEISNEAGNVDDRHGGQATVDPMDDRILLEVLDETASAIRAALGNLDDWGLAGTRDGQYHSDLAADAAALEVLERAGVGVLSEESGRHRPDADITVVLDPLDGSTNASRGIPWYATSLCAVDAEGARASLVINLATGDRFEAVRGGGATRNGKAMTTSGATKMRESLVALSGYPDHWLGWYQFRSLGACALDLCAVACGVVDGYIDCSWNAHGSWDYLGGLLVCKEAGAVIVDAEDRDLVVLEHADRRTPVAAATPELLTQLVDARRSIKRP</sequence>
<keyword evidence="3" id="KW-0460">Magnesium</keyword>
<accession>A0A6J6APQ0</accession>
<dbReference type="InterPro" id="IPR020583">
    <property type="entry name" value="Inositol_monoP_metal-BS"/>
</dbReference>
<dbReference type="GO" id="GO:0046872">
    <property type="term" value="F:metal ion binding"/>
    <property type="evidence" value="ECO:0007669"/>
    <property type="project" value="UniProtKB-KW"/>
</dbReference>
<dbReference type="Pfam" id="PF00459">
    <property type="entry name" value="Inositol_P"/>
    <property type="match status" value="1"/>
</dbReference>
<proteinExistence type="predicted"/>
<reference evidence="4" key="1">
    <citation type="submission" date="2020-05" db="EMBL/GenBank/DDBJ databases">
        <authorList>
            <person name="Chiriac C."/>
            <person name="Salcher M."/>
            <person name="Ghai R."/>
            <person name="Kavagutti S V."/>
        </authorList>
    </citation>
    <scope>NUCLEOTIDE SEQUENCE</scope>
</reference>
<evidence type="ECO:0000313" key="4">
    <source>
        <dbReference type="EMBL" id="CAB4372308.1"/>
    </source>
</evidence>
<gene>
    <name evidence="4" type="ORF">UFOPK4201_01400</name>
</gene>
<dbReference type="PRINTS" id="PR00377">
    <property type="entry name" value="IMPHPHTASES"/>
</dbReference>
<name>A0A6J6APQ0_9ZZZZ</name>
<dbReference type="Gene3D" id="3.30.540.10">
    <property type="entry name" value="Fructose-1,6-Bisphosphatase, subunit A, domain 1"/>
    <property type="match status" value="1"/>
</dbReference>
<protein>
    <submittedName>
        <fullName evidence="4">Unannotated protein</fullName>
    </submittedName>
</protein>
<evidence type="ECO:0000256" key="3">
    <source>
        <dbReference type="ARBA" id="ARBA00022842"/>
    </source>
</evidence>
<dbReference type="GO" id="GO:0008934">
    <property type="term" value="F:inositol monophosphate 1-phosphatase activity"/>
    <property type="evidence" value="ECO:0007669"/>
    <property type="project" value="TreeGrafter"/>
</dbReference>
<dbReference type="Gene3D" id="3.40.190.80">
    <property type="match status" value="1"/>
</dbReference>
<evidence type="ECO:0000256" key="2">
    <source>
        <dbReference type="ARBA" id="ARBA00022801"/>
    </source>
</evidence>